<keyword evidence="8" id="KW-1185">Reference proteome</keyword>
<dbReference type="SUPFAM" id="SSF55550">
    <property type="entry name" value="SH2 domain"/>
    <property type="match status" value="1"/>
</dbReference>
<reference evidence="7" key="2">
    <citation type="submission" date="2025-08" db="UniProtKB">
        <authorList>
            <consortium name="Ensembl"/>
        </authorList>
    </citation>
    <scope>IDENTIFICATION</scope>
</reference>
<organism evidence="7 8">
    <name type="scientific">Gasterosteus aculeatus aculeatus</name>
    <name type="common">three-spined stickleback</name>
    <dbReference type="NCBI Taxonomy" id="481459"/>
    <lineage>
        <taxon>Eukaryota</taxon>
        <taxon>Metazoa</taxon>
        <taxon>Chordata</taxon>
        <taxon>Craniata</taxon>
        <taxon>Vertebrata</taxon>
        <taxon>Euteleostomi</taxon>
        <taxon>Actinopterygii</taxon>
        <taxon>Neopterygii</taxon>
        <taxon>Teleostei</taxon>
        <taxon>Neoteleostei</taxon>
        <taxon>Acanthomorphata</taxon>
        <taxon>Eupercaria</taxon>
        <taxon>Perciformes</taxon>
        <taxon>Cottioidei</taxon>
        <taxon>Gasterosteales</taxon>
        <taxon>Gasterosteidae</taxon>
        <taxon>Gasterosteus</taxon>
    </lineage>
</organism>
<dbReference type="CDD" id="cd13268">
    <property type="entry name" value="PH_Brdg1"/>
    <property type="match status" value="1"/>
</dbReference>
<dbReference type="PANTHER" id="PTHR16186">
    <property type="entry name" value="SIGNAL-TRANSDUCING ADAPTOR PROTEIN-RELATED"/>
    <property type="match status" value="1"/>
</dbReference>
<dbReference type="Proteomes" id="UP000007635">
    <property type="component" value="Chromosome VIII"/>
</dbReference>
<reference evidence="7 8" key="1">
    <citation type="journal article" date="2021" name="G3 (Bethesda)">
        <title>Improved contiguity of the threespine stickleback genome using long-read sequencing.</title>
        <authorList>
            <person name="Nath S."/>
            <person name="Shaw D.E."/>
            <person name="White M.A."/>
        </authorList>
    </citation>
    <scope>NUCLEOTIDE SEQUENCE [LARGE SCALE GENOMIC DNA]</scope>
    <source>
        <strain evidence="7 8">Lake Benthic</strain>
    </source>
</reference>
<dbReference type="Ensembl" id="ENSGACT00000018998.2">
    <property type="protein sequence ID" value="ENSGACP00000018960.2"/>
    <property type="gene ID" value="ENSGACG00000014374.2"/>
</dbReference>
<dbReference type="PROSITE" id="PS50001">
    <property type="entry name" value="SH2"/>
    <property type="match status" value="1"/>
</dbReference>
<dbReference type="PANTHER" id="PTHR16186:SF11">
    <property type="entry name" value="SIGNAL-TRANSDUCING ADAPTOR PROTEIN 2"/>
    <property type="match status" value="1"/>
</dbReference>
<dbReference type="GO" id="GO:0035591">
    <property type="term" value="F:signaling adaptor activity"/>
    <property type="evidence" value="ECO:0007669"/>
    <property type="project" value="InterPro"/>
</dbReference>
<evidence type="ECO:0000259" key="5">
    <source>
        <dbReference type="PROSITE" id="PS50001"/>
    </source>
</evidence>
<feature type="compositionally biased region" description="Basic and acidic residues" evidence="4">
    <location>
        <begin position="295"/>
        <end position="305"/>
    </location>
</feature>
<evidence type="ECO:0000256" key="4">
    <source>
        <dbReference type="SAM" id="MobiDB-lite"/>
    </source>
</evidence>
<dbReference type="Gene3D" id="2.30.29.30">
    <property type="entry name" value="Pleckstrin-homology domain (PH domain)/Phosphotyrosine-binding domain (PTB)"/>
    <property type="match status" value="1"/>
</dbReference>
<accession>G3PMX7</accession>
<keyword evidence="2 3" id="KW-0727">SH2 domain</keyword>
<dbReference type="InterPro" id="IPR011993">
    <property type="entry name" value="PH-like_dom_sf"/>
</dbReference>
<dbReference type="SUPFAM" id="SSF50729">
    <property type="entry name" value="PH domain-like"/>
    <property type="match status" value="1"/>
</dbReference>
<evidence type="ECO:0000313" key="8">
    <source>
        <dbReference type="Proteomes" id="UP000007635"/>
    </source>
</evidence>
<feature type="domain" description="PH" evidence="6">
    <location>
        <begin position="16"/>
        <end position="114"/>
    </location>
</feature>
<reference evidence="7" key="3">
    <citation type="submission" date="2025-09" db="UniProtKB">
        <authorList>
            <consortium name="Ensembl"/>
        </authorList>
    </citation>
    <scope>IDENTIFICATION</scope>
</reference>
<sequence>MMMVKLTARQRSQLPTCYYEGYLTKRSFKDKTSRKLWTCLCGNTLFFFNEKRNTEYIEKVDLRGFVSITDDSSQDRNLDAARFNLQLKEENIRFTALNLEARELWKGYIRSVVELAVPASINLLPGQIQTLKETVEKEEARINNASPPVVTNNAAPVSLQGDKPACYHNVTRLEAELLLEREAVRGNMLLRPGSAGSSFAVTTRQHLEGSIIRHYRVTPKHTGGFLIDVDNPVLCATLHDVIHYLVEKSDGVLTPLIFEETYEKNISFISKDCENGESSLQQALTSLGPPSAPPKKVEEKEKEMDSLSAAPLQPPKKAIMPPVPAPRRLLPSPSSTNGDQKMRVVTEPQGQIPLAAMSELKLKFGQISRC</sequence>
<dbReference type="RefSeq" id="XP_040040345.1">
    <property type="nucleotide sequence ID" value="XM_040184411.1"/>
</dbReference>
<evidence type="ECO:0000313" key="7">
    <source>
        <dbReference type="Ensembl" id="ENSGACP00000018960.2"/>
    </source>
</evidence>
<dbReference type="Pfam" id="PF00169">
    <property type="entry name" value="PH"/>
    <property type="match status" value="1"/>
</dbReference>
<evidence type="ECO:0008006" key="9">
    <source>
        <dbReference type="Google" id="ProtNLM"/>
    </source>
</evidence>
<evidence type="ECO:0000256" key="3">
    <source>
        <dbReference type="PROSITE-ProRule" id="PRU00191"/>
    </source>
</evidence>
<dbReference type="PROSITE" id="PS50003">
    <property type="entry name" value="PH_DOMAIN"/>
    <property type="match status" value="1"/>
</dbReference>
<name>G3PMX7_GASAC</name>
<dbReference type="GeneID" id="120823932"/>
<dbReference type="Gene3D" id="3.30.505.10">
    <property type="entry name" value="SH2 domain"/>
    <property type="match status" value="1"/>
</dbReference>
<evidence type="ECO:0000259" key="6">
    <source>
        <dbReference type="PROSITE" id="PS50003"/>
    </source>
</evidence>
<feature type="region of interest" description="Disordered" evidence="4">
    <location>
        <begin position="283"/>
        <end position="343"/>
    </location>
</feature>
<protein>
    <recommendedName>
        <fullName evidence="9">Signal transducing adaptor family member 2b</fullName>
    </recommendedName>
</protein>
<dbReference type="InterPro" id="IPR039111">
    <property type="entry name" value="STAP1/STAP2"/>
</dbReference>
<dbReference type="GeneTree" id="ENSGT00530000063841"/>
<feature type="compositionally biased region" description="Low complexity" evidence="4">
    <location>
        <begin position="326"/>
        <end position="335"/>
    </location>
</feature>
<dbReference type="InterPro" id="IPR036860">
    <property type="entry name" value="SH2_dom_sf"/>
</dbReference>
<keyword evidence="1" id="KW-0597">Phosphoprotein</keyword>
<dbReference type="SMART" id="SM00252">
    <property type="entry name" value="SH2"/>
    <property type="match status" value="1"/>
</dbReference>
<dbReference type="Bgee" id="ENSGACG00000014374">
    <property type="expression patterns" value="Expressed in pharyngeal gill and 2 other cell types or tissues"/>
</dbReference>
<feature type="domain" description="SH2" evidence="5">
    <location>
        <begin position="165"/>
        <end position="260"/>
    </location>
</feature>
<dbReference type="InterPro" id="IPR000980">
    <property type="entry name" value="SH2"/>
</dbReference>
<proteinExistence type="predicted"/>
<dbReference type="SMART" id="SM00233">
    <property type="entry name" value="PH"/>
    <property type="match status" value="1"/>
</dbReference>
<dbReference type="AlphaFoldDB" id="G3PMX7"/>
<evidence type="ECO:0000256" key="1">
    <source>
        <dbReference type="ARBA" id="ARBA00022553"/>
    </source>
</evidence>
<dbReference type="InterPro" id="IPR001849">
    <property type="entry name" value="PH_domain"/>
</dbReference>
<evidence type="ECO:0000256" key="2">
    <source>
        <dbReference type="ARBA" id="ARBA00022999"/>
    </source>
</evidence>